<dbReference type="Proteomes" id="UP001153076">
    <property type="component" value="Unassembled WGS sequence"/>
</dbReference>
<dbReference type="EMBL" id="JAKOGI010000884">
    <property type="protein sequence ID" value="KAJ8429564.1"/>
    <property type="molecule type" value="Genomic_DNA"/>
</dbReference>
<name>A0A9Q1JRA3_9CARY</name>
<feature type="region of interest" description="Disordered" evidence="1">
    <location>
        <begin position="1"/>
        <end position="53"/>
    </location>
</feature>
<evidence type="ECO:0000256" key="1">
    <source>
        <dbReference type="SAM" id="MobiDB-lite"/>
    </source>
</evidence>
<accession>A0A9Q1JRA3</accession>
<organism evidence="2 3">
    <name type="scientific">Carnegiea gigantea</name>
    <dbReference type="NCBI Taxonomy" id="171969"/>
    <lineage>
        <taxon>Eukaryota</taxon>
        <taxon>Viridiplantae</taxon>
        <taxon>Streptophyta</taxon>
        <taxon>Embryophyta</taxon>
        <taxon>Tracheophyta</taxon>
        <taxon>Spermatophyta</taxon>
        <taxon>Magnoliopsida</taxon>
        <taxon>eudicotyledons</taxon>
        <taxon>Gunneridae</taxon>
        <taxon>Pentapetalae</taxon>
        <taxon>Caryophyllales</taxon>
        <taxon>Cactineae</taxon>
        <taxon>Cactaceae</taxon>
        <taxon>Cactoideae</taxon>
        <taxon>Echinocereeae</taxon>
        <taxon>Carnegiea</taxon>
    </lineage>
</organism>
<dbReference type="AlphaFoldDB" id="A0A9Q1JRA3"/>
<evidence type="ECO:0000313" key="3">
    <source>
        <dbReference type="Proteomes" id="UP001153076"/>
    </source>
</evidence>
<proteinExistence type="predicted"/>
<protein>
    <submittedName>
        <fullName evidence="2">Uncharacterized protein</fullName>
    </submittedName>
</protein>
<gene>
    <name evidence="2" type="ORF">Cgig2_010277</name>
</gene>
<evidence type="ECO:0000313" key="2">
    <source>
        <dbReference type="EMBL" id="KAJ8429564.1"/>
    </source>
</evidence>
<feature type="compositionally biased region" description="Basic and acidic residues" evidence="1">
    <location>
        <begin position="14"/>
        <end position="43"/>
    </location>
</feature>
<reference evidence="2" key="1">
    <citation type="submission" date="2022-04" db="EMBL/GenBank/DDBJ databases">
        <title>Carnegiea gigantea Genome sequencing and assembly v2.</title>
        <authorList>
            <person name="Copetti D."/>
            <person name="Sanderson M.J."/>
            <person name="Burquez A."/>
            <person name="Wojciechowski M.F."/>
        </authorList>
    </citation>
    <scope>NUCLEOTIDE SEQUENCE</scope>
    <source>
        <strain evidence="2">SGP5-SGP5p</strain>
        <tissue evidence="2">Aerial part</tissue>
    </source>
</reference>
<keyword evidence="3" id="KW-1185">Reference proteome</keyword>
<comment type="caution">
    <text evidence="2">The sequence shown here is derived from an EMBL/GenBank/DDBJ whole genome shotgun (WGS) entry which is preliminary data.</text>
</comment>
<sequence>MATASATRMGCIRQPEDTNDSSKKEEGLLSHWRKENAERKDGLKGQSSSNTREIYSRTLKHTNSMLLMRKESVSMVASMRRPVDKKIHNCKNFARLSTHEVIHASIVGGKIRAADFHDLNKPLSSKEGVIFLRKNTRSIFFLNIGRRHRTYLEDFLKAQDRIFDVVLFRQSTQG</sequence>